<dbReference type="PANTHER" id="PTHR10188:SF6">
    <property type="entry name" value="N(4)-(BETA-N-ACETYLGLUCOSAMINYL)-L-ASPARAGINASE"/>
    <property type="match status" value="1"/>
</dbReference>
<proteinExistence type="predicted"/>
<evidence type="ECO:0000256" key="2">
    <source>
        <dbReference type="ARBA" id="ARBA00012879"/>
    </source>
</evidence>
<evidence type="ECO:0000256" key="8">
    <source>
        <dbReference type="PIRSR" id="PIRSR600246-3"/>
    </source>
</evidence>
<dbReference type="PANTHER" id="PTHR10188">
    <property type="entry name" value="L-ASPARAGINASE"/>
    <property type="match status" value="1"/>
</dbReference>
<evidence type="ECO:0000256" key="4">
    <source>
        <dbReference type="ARBA" id="ARBA00022801"/>
    </source>
</evidence>
<dbReference type="STRING" id="109895.A0A507DXB2"/>
<organism evidence="10 11">
    <name type="scientific">Powellomyces hirtus</name>
    <dbReference type="NCBI Taxonomy" id="109895"/>
    <lineage>
        <taxon>Eukaryota</taxon>
        <taxon>Fungi</taxon>
        <taxon>Fungi incertae sedis</taxon>
        <taxon>Chytridiomycota</taxon>
        <taxon>Chytridiomycota incertae sedis</taxon>
        <taxon>Chytridiomycetes</taxon>
        <taxon>Spizellomycetales</taxon>
        <taxon>Powellomycetaceae</taxon>
        <taxon>Powellomyces</taxon>
    </lineage>
</organism>
<feature type="binding site" evidence="7">
    <location>
        <begin position="279"/>
        <end position="282"/>
    </location>
    <ligand>
        <name>substrate</name>
    </ligand>
</feature>
<evidence type="ECO:0000313" key="11">
    <source>
        <dbReference type="Proteomes" id="UP000318582"/>
    </source>
</evidence>
<dbReference type="SUPFAM" id="SSF56235">
    <property type="entry name" value="N-terminal nucleophile aminohydrolases (Ntn hydrolases)"/>
    <property type="match status" value="1"/>
</dbReference>
<sequence>MFFGACLFGTDRPSSCEDIPRANGSQERSHTSSRDDIDGLMNHPSQNSLVIHGGAGVLIEEDMSAEQRKTYVAALRNALLSGFGALRAGGTSLEATETAVRVLEDCPLFNAGKGAVFSRDGENVCEASIMDGRTHAAGAVTLLRTVKNPISLARVVKDEVPHVFIAATEAEAFAAKAGLDIVDPSYFYTEHRWKQHLGEFSTPDVLSKDQEGDDVPPSYWVDPYPRGTVGACAVDIRGDLAAATSTGGMNNKWSSRIGDTPMISCGTYAENKVAAVSGTGNGEFFIRYAVAHDIIARMKYGKVSLAEAADATIHDTMKNAGGDGGVVAVDAQGKVAMPYNTSGMFRGFIKDDGVPHVAIWDEWY</sequence>
<feature type="region of interest" description="Disordered" evidence="9">
    <location>
        <begin position="16"/>
        <end position="39"/>
    </location>
</feature>
<keyword evidence="5" id="KW-0068">Autocatalytic cleavage</keyword>
<keyword evidence="4" id="KW-0378">Hydrolase</keyword>
<protein>
    <recommendedName>
        <fullName evidence="2">beta-aspartyl-peptidase</fullName>
        <ecNumber evidence="2">3.4.19.5</ecNumber>
    </recommendedName>
</protein>
<dbReference type="EMBL" id="QEAQ01000094">
    <property type="protein sequence ID" value="TPX55815.1"/>
    <property type="molecule type" value="Genomic_DNA"/>
</dbReference>
<evidence type="ECO:0000313" key="10">
    <source>
        <dbReference type="EMBL" id="TPX55815.1"/>
    </source>
</evidence>
<dbReference type="FunFam" id="3.60.20.30:FF:000001">
    <property type="entry name" value="Isoaspartyl peptidase/L-asparaginase"/>
    <property type="match status" value="1"/>
</dbReference>
<feature type="compositionally biased region" description="Basic and acidic residues" evidence="9">
    <location>
        <begin position="27"/>
        <end position="37"/>
    </location>
</feature>
<gene>
    <name evidence="10" type="ORF">PhCBS80983_g05002</name>
</gene>
<feature type="active site" description="Nucleophile" evidence="6">
    <location>
        <position position="228"/>
    </location>
</feature>
<keyword evidence="11" id="KW-1185">Reference proteome</keyword>
<dbReference type="AlphaFoldDB" id="A0A507DXB2"/>
<evidence type="ECO:0000256" key="3">
    <source>
        <dbReference type="ARBA" id="ARBA00022670"/>
    </source>
</evidence>
<comment type="catalytic activity">
    <reaction evidence="1">
        <text>Cleavage of a beta-linked Asp residue from the N-terminus of a polypeptide.</text>
        <dbReference type="EC" id="3.4.19.5"/>
    </reaction>
</comment>
<dbReference type="Gene3D" id="3.60.20.30">
    <property type="entry name" value="(Glycosyl)asparaginase"/>
    <property type="match status" value="1"/>
</dbReference>
<evidence type="ECO:0000256" key="7">
    <source>
        <dbReference type="PIRSR" id="PIRSR600246-2"/>
    </source>
</evidence>
<feature type="binding site" evidence="7">
    <location>
        <begin position="256"/>
        <end position="259"/>
    </location>
    <ligand>
        <name>substrate</name>
    </ligand>
</feature>
<reference evidence="10 11" key="1">
    <citation type="journal article" date="2019" name="Sci. Rep.">
        <title>Comparative genomics of chytrid fungi reveal insights into the obligate biotrophic and pathogenic lifestyle of Synchytrium endobioticum.</title>
        <authorList>
            <person name="van de Vossenberg B.T.L.H."/>
            <person name="Warris S."/>
            <person name="Nguyen H.D.T."/>
            <person name="van Gent-Pelzer M.P.E."/>
            <person name="Joly D.L."/>
            <person name="van de Geest H.C."/>
            <person name="Bonants P.J.M."/>
            <person name="Smith D.S."/>
            <person name="Levesque C.A."/>
            <person name="van der Lee T.A.J."/>
        </authorList>
    </citation>
    <scope>NUCLEOTIDE SEQUENCE [LARGE SCALE GENOMIC DNA]</scope>
    <source>
        <strain evidence="10 11">CBS 809.83</strain>
    </source>
</reference>
<evidence type="ECO:0000256" key="9">
    <source>
        <dbReference type="SAM" id="MobiDB-lite"/>
    </source>
</evidence>
<dbReference type="GO" id="GO:0016811">
    <property type="term" value="F:hydrolase activity, acting on carbon-nitrogen (but not peptide) bonds, in linear amides"/>
    <property type="evidence" value="ECO:0007669"/>
    <property type="project" value="UniProtKB-ARBA"/>
</dbReference>
<evidence type="ECO:0000256" key="6">
    <source>
        <dbReference type="PIRSR" id="PIRSR600246-1"/>
    </source>
</evidence>
<feature type="site" description="Cleavage; by autolysis" evidence="8">
    <location>
        <begin position="227"/>
        <end position="228"/>
    </location>
</feature>
<dbReference type="InterPro" id="IPR000246">
    <property type="entry name" value="Peptidase_T2"/>
</dbReference>
<evidence type="ECO:0000256" key="1">
    <source>
        <dbReference type="ARBA" id="ARBA00000306"/>
    </source>
</evidence>
<dbReference type="GO" id="GO:0008798">
    <property type="term" value="F:beta-aspartyl-peptidase activity"/>
    <property type="evidence" value="ECO:0007669"/>
    <property type="project" value="UniProtKB-EC"/>
</dbReference>
<name>A0A507DXB2_9FUNG</name>
<dbReference type="InterPro" id="IPR029055">
    <property type="entry name" value="Ntn_hydrolases_N"/>
</dbReference>
<comment type="caution">
    <text evidence="10">The sequence shown here is derived from an EMBL/GenBank/DDBJ whole genome shotgun (WGS) entry which is preliminary data.</text>
</comment>
<dbReference type="CDD" id="cd04701">
    <property type="entry name" value="Asparaginase_2"/>
    <property type="match status" value="1"/>
</dbReference>
<evidence type="ECO:0000256" key="5">
    <source>
        <dbReference type="ARBA" id="ARBA00022813"/>
    </source>
</evidence>
<keyword evidence="3" id="KW-0645">Protease</keyword>
<dbReference type="Proteomes" id="UP000318582">
    <property type="component" value="Unassembled WGS sequence"/>
</dbReference>
<dbReference type="EC" id="3.4.19.5" evidence="2"/>
<dbReference type="Pfam" id="PF01112">
    <property type="entry name" value="Asparaginase_2"/>
    <property type="match status" value="1"/>
</dbReference>
<accession>A0A507DXB2</accession>
<dbReference type="GO" id="GO:0006508">
    <property type="term" value="P:proteolysis"/>
    <property type="evidence" value="ECO:0007669"/>
    <property type="project" value="UniProtKB-KW"/>
</dbReference>